<reference evidence="3" key="1">
    <citation type="submission" date="2016-05" db="EMBL/GenBank/DDBJ databases">
        <title>Comparative genomics of biotechnologically important yeasts.</title>
        <authorList>
            <consortium name="DOE Joint Genome Institute"/>
            <person name="Riley R."/>
            <person name="Haridas S."/>
            <person name="Wolfe K.H."/>
            <person name="Lopes M.R."/>
            <person name="Hittinger C.T."/>
            <person name="Goker M."/>
            <person name="Salamov A."/>
            <person name="Wisecaver J."/>
            <person name="Long T.M."/>
            <person name="Aerts A.L."/>
            <person name="Barry K."/>
            <person name="Choi C."/>
            <person name="Clum A."/>
            <person name="Coughlan A.Y."/>
            <person name="Deshpande S."/>
            <person name="Douglass A.P."/>
            <person name="Hanson S.J."/>
            <person name="Klenk H.-P."/>
            <person name="Labutti K."/>
            <person name="Lapidus A."/>
            <person name="Lindquist E."/>
            <person name="Lipzen A."/>
            <person name="Meier-Kolthoff J.P."/>
            <person name="Ohm R.A."/>
            <person name="Otillar R.P."/>
            <person name="Pangilinan J."/>
            <person name="Peng Y."/>
            <person name="Rokas A."/>
            <person name="Rosa C.A."/>
            <person name="Scheuner C."/>
            <person name="Sibirny A.A."/>
            <person name="Slot J.C."/>
            <person name="Stielow J.B."/>
            <person name="Sun H."/>
            <person name="Kurtzman C.P."/>
            <person name="Blackwell M."/>
            <person name="Grigoriev I.V."/>
            <person name="Jeffries T.W."/>
        </authorList>
    </citation>
    <scope>NUCLEOTIDE SEQUENCE [LARGE SCALE GENOMIC DNA]</scope>
    <source>
        <strain evidence="3">NRRL Y-17324</strain>
    </source>
</reference>
<dbReference type="PANTHER" id="PTHR14374">
    <property type="entry name" value="FOIE GRAS"/>
    <property type="match status" value="1"/>
</dbReference>
<organism evidence="2 3">
    <name type="scientific">Suhomyces tanzawaensis NRRL Y-17324</name>
    <dbReference type="NCBI Taxonomy" id="984487"/>
    <lineage>
        <taxon>Eukaryota</taxon>
        <taxon>Fungi</taxon>
        <taxon>Dikarya</taxon>
        <taxon>Ascomycota</taxon>
        <taxon>Saccharomycotina</taxon>
        <taxon>Pichiomycetes</taxon>
        <taxon>Debaryomycetaceae</taxon>
        <taxon>Suhomyces</taxon>
    </lineage>
</organism>
<feature type="domain" description="Trafficking protein particle complex subunit 11" evidence="1">
    <location>
        <begin position="313"/>
        <end position="563"/>
    </location>
</feature>
<dbReference type="GeneID" id="30984756"/>
<dbReference type="STRING" id="984487.A0A1E4SC99"/>
<dbReference type="EMBL" id="KV453916">
    <property type="protein sequence ID" value="ODV77140.1"/>
    <property type="molecule type" value="Genomic_DNA"/>
</dbReference>
<keyword evidence="3" id="KW-1185">Reference proteome</keyword>
<evidence type="ECO:0000313" key="3">
    <source>
        <dbReference type="Proteomes" id="UP000094285"/>
    </source>
</evidence>
<sequence>MEHYPKVLIQQLAPFVKLEVAKSLESSPVAECFSKNIAQFNISGKVWDNSIIKNRLLNVRYVVEVVKESQNAHSLPVKTVSQEEHSVLSPFNVDSDLFPNGILSPKWFLKYAQDLPFAFIKTMLLSQDPAEDDDLVKQINSLKMYYNSQNVKFVVILVSQSEDADVDLRVDHLRNATNLPRLTGLLHLHNTDETLARDSELVITTLFANLKSAAVDFYSNIEYKINQRNKKYYTCPSTQGIDSDIEITPKALETRNLIKQAMINQLTNPRNLEQALKLLELSYQNLVELLRDDFANKIQQFTKVSAHDLNLFYQYRQLCDIIAFHIVRGYFSLEDPITALKKHKTHIANILSIVWVEGNASLQNYSDNWVAIQYEWLAQLMLLVPPSVLKDLQILTKRSSKAQSLPYYGGLKILGKYSFDIITSPTLGFLKSVYFLKKVKQTEPGQYAYLFEDMTSKEIKMRIINLLEKSVNATVLLPLAISDDQIESLSFLLYINWLVAEEFYLLSDDDSIKKAVEFYESSLANSAIEKWAGVSSVILQKLIMCYDKLKDLKNELINILKLAKVSDKGHLAMVSKNEKLLDNEDIHNTSLDDDAKSLGNLIDCHALVLSKDNSEAYMFDKCQVQLTLKNNLNVDLVEKFLPTGSRAKLVVEQLDLSIARLDGKQTSKRTVTLKHEVTDQLSFYSELDLQSSDIHHYIGKANLELDSNSGISRLIQFDQVFQKTGLYEIQSLKTQLKLVITLNNKTYDLTKLEVIDLDTNPFSVSTHHNTLYTPIPGREANKLEDLAKKWFRITTTNSRRIKVSPLRPDLEASIDGEIPSNLFLGEKVIIPVRIKYKSPQNQLVKYKKLSVLLSAKISWEKNDLDVDVTTQISWNGLKDDEALDLQGSVTDSRHEAVYSLNVSLLSPPNGDFEHAKAKLLLNFRTIVSEETGEVEEEEDESIYDANTYEIPILAKPFQASCVICPRCRTDGLDMPSPFLISEALEDATIMPVATRLWLVEYTLKALNQSDLLIVGSEINVKAKNPEVVVEAIQDSESLGTVSSQLVTTRSKTGFTHRNASVSASISVKWKRNGSELVNTYTSEEVEIVLPLSDPRVLVNIDAEDKGKAKIQYILENPTSRIFMFTTQLDEGEGWSFEDDRNLLPLKQPAFPVLPFTQHIMEYYWQYENEQWVKVPNLRVFDVQYKVGLPLLSVSESIVMRENRLFWKSTGV</sequence>
<dbReference type="OrthoDB" id="6278596at2759"/>
<dbReference type="InterPro" id="IPR021773">
    <property type="entry name" value="TPC11"/>
</dbReference>
<dbReference type="PANTHER" id="PTHR14374:SF0">
    <property type="entry name" value="TRAFFICKING PROTEIN PARTICLE COMPLEX SUBUNIT 11"/>
    <property type="match status" value="1"/>
</dbReference>
<dbReference type="RefSeq" id="XP_020062262.1">
    <property type="nucleotide sequence ID" value="XM_020210620.1"/>
</dbReference>
<gene>
    <name evidence="2" type="ORF">CANTADRAFT_56733</name>
</gene>
<evidence type="ECO:0000259" key="1">
    <source>
        <dbReference type="Pfam" id="PF11817"/>
    </source>
</evidence>
<protein>
    <recommendedName>
        <fullName evidence="1">Trafficking protein particle complex subunit 11 domain-containing protein</fullName>
    </recommendedName>
</protein>
<dbReference type="Pfam" id="PF11817">
    <property type="entry name" value="Foie-gras_1"/>
    <property type="match status" value="1"/>
</dbReference>
<evidence type="ECO:0000313" key="2">
    <source>
        <dbReference type="EMBL" id="ODV77140.1"/>
    </source>
</evidence>
<dbReference type="AlphaFoldDB" id="A0A1E4SC99"/>
<name>A0A1E4SC99_9ASCO</name>
<accession>A0A1E4SC99</accession>
<dbReference type="Proteomes" id="UP000094285">
    <property type="component" value="Unassembled WGS sequence"/>
</dbReference>
<proteinExistence type="predicted"/>